<comment type="similarity">
    <text evidence="1">Belongs to the glycosyltransferase 20 family.</text>
</comment>
<accession>A0ABU3EIC5</accession>
<evidence type="ECO:0000256" key="1">
    <source>
        <dbReference type="ARBA" id="ARBA00008799"/>
    </source>
</evidence>
<dbReference type="EMBL" id="JAVRQI010000016">
    <property type="protein sequence ID" value="MDT1063959.1"/>
    <property type="molecule type" value="Genomic_DNA"/>
</dbReference>
<dbReference type="SUPFAM" id="SSF53756">
    <property type="entry name" value="UDP-Glycosyltransferase/glycogen phosphorylase"/>
    <property type="match status" value="1"/>
</dbReference>
<comment type="caution">
    <text evidence="2">The sequence shown here is derived from an EMBL/GenBank/DDBJ whole genome shotgun (WGS) entry which is preliminary data.</text>
</comment>
<evidence type="ECO:0000313" key="3">
    <source>
        <dbReference type="Proteomes" id="UP001251085"/>
    </source>
</evidence>
<keyword evidence="3" id="KW-1185">Reference proteome</keyword>
<dbReference type="InterPro" id="IPR001830">
    <property type="entry name" value="Glyco_trans_20"/>
</dbReference>
<protein>
    <submittedName>
        <fullName evidence="2">Trehalose-6-phosphate synthase</fullName>
    </submittedName>
</protein>
<evidence type="ECO:0000313" key="2">
    <source>
        <dbReference type="EMBL" id="MDT1063959.1"/>
    </source>
</evidence>
<reference evidence="3" key="1">
    <citation type="submission" date="2023-07" db="EMBL/GenBank/DDBJ databases">
        <title>Characterization of two Paracoccaceae strains isolated from Phycosphere and proposal of Xinfangfangia lacusdiani sp. nov.</title>
        <authorList>
            <person name="Deng Y."/>
            <person name="Zhang Y.Q."/>
        </authorList>
    </citation>
    <scope>NUCLEOTIDE SEQUENCE [LARGE SCALE GENOMIC DNA]</scope>
    <source>
        <strain evidence="3">CPCC 101403</strain>
    </source>
</reference>
<dbReference type="PANTHER" id="PTHR10788:SF106">
    <property type="entry name" value="BCDNA.GH08860"/>
    <property type="match status" value="1"/>
</dbReference>
<dbReference type="CDD" id="cd03788">
    <property type="entry name" value="GT20_TPS"/>
    <property type="match status" value="1"/>
</dbReference>
<dbReference type="Pfam" id="PF00982">
    <property type="entry name" value="Glyco_transf_20"/>
    <property type="match status" value="1"/>
</dbReference>
<organism evidence="2 3">
    <name type="scientific">Paracoccus broussonetiae</name>
    <dbReference type="NCBI Taxonomy" id="3075834"/>
    <lineage>
        <taxon>Bacteria</taxon>
        <taxon>Pseudomonadati</taxon>
        <taxon>Pseudomonadota</taxon>
        <taxon>Alphaproteobacteria</taxon>
        <taxon>Rhodobacterales</taxon>
        <taxon>Paracoccaceae</taxon>
        <taxon>Paracoccus</taxon>
    </lineage>
</organism>
<gene>
    <name evidence="2" type="ORF">RM190_19010</name>
</gene>
<dbReference type="RefSeq" id="WP_311761046.1">
    <property type="nucleotide sequence ID" value="NZ_JAVRQI010000016.1"/>
</dbReference>
<sequence length="463" mass="51779">MSRLVVVSNRLPALGKGVAAGGLAVALEAALKDEDGLWLGWSGKTNDEAAAPRLQVEGRVTYAALDLTQEDIAGYYEGISNSVLWPLCHYRADLLEYSRGDMDRYLAVNDKFADALLPMLRPDDLIWVHDYHLIPLASALRDRGVQNRIGYFHHIPWPAQDMFRALPRARCFLSAMLSYDVVGLQTRADVRNLRDSVEAMRGTLEATTPPRGTRIGDYPISIDTEGFASRARRARNLPRIRDLYQQFGQRDLVIGVDRLDYSKGLPERLRAIEQLLDNHGGLHNRVSFLQITPASRSGIEGYDRIQQEVAERAGRLNASYGTLDWVPVRYINRAFSHSLLAGLYRLARVGLVTPLRDGMNLVAKEYVAAQDPEDPGVLVLSQFAGAAEEMGAALIVNPYDVEEVANAIARALTMPIEERRDRHSVLMRRLESYPVSTWARSFLHDLTPPETRERLSLQAADPP</sequence>
<dbReference type="PANTHER" id="PTHR10788">
    <property type="entry name" value="TREHALOSE-6-PHOSPHATE SYNTHASE"/>
    <property type="match status" value="1"/>
</dbReference>
<dbReference type="Gene3D" id="3.40.50.2000">
    <property type="entry name" value="Glycogen Phosphorylase B"/>
    <property type="match status" value="2"/>
</dbReference>
<dbReference type="Proteomes" id="UP001251085">
    <property type="component" value="Unassembled WGS sequence"/>
</dbReference>
<proteinExistence type="inferred from homology"/>
<name>A0ABU3EIC5_9RHOB</name>